<feature type="chain" id="PRO_5040424096" description="Hydrophobin" evidence="1">
    <location>
        <begin position="19"/>
        <end position="173"/>
    </location>
</feature>
<dbReference type="OrthoDB" id="5410926at2759"/>
<name>A0A9P4VW90_9PEZI</name>
<gene>
    <name evidence="2" type="ORF">M501DRAFT_1055172</name>
</gene>
<protein>
    <recommendedName>
        <fullName evidence="4">Hydrophobin</fullName>
    </recommendedName>
</protein>
<dbReference type="PANTHER" id="PTHR39599:SF1">
    <property type="entry name" value="GPI-ANCHORED PROTEIN (EUROFUNG)"/>
    <property type="match status" value="1"/>
</dbReference>
<sequence length="173" mass="17757">MHSLQPLLLLLFLVLATANPSPHLAPFQPAIHEVSLPDLDSRSPNPNLNGNPLALLRRQSNECPSGYNSCAQIGAVGFCCRDSTLCSPDQAGQIACCPEGAACTGTVGGFGQTPQTSTLSGSLGGFVLPTTTGGGFTFETGPVTVYGNPTGGAVRNELGLLETLLIGLMGFLI</sequence>
<proteinExistence type="predicted"/>
<reference evidence="2" key="1">
    <citation type="journal article" date="2020" name="Stud. Mycol.">
        <title>101 Dothideomycetes genomes: a test case for predicting lifestyles and emergence of pathogens.</title>
        <authorList>
            <person name="Haridas S."/>
            <person name="Albert R."/>
            <person name="Binder M."/>
            <person name="Bloem J."/>
            <person name="Labutti K."/>
            <person name="Salamov A."/>
            <person name="Andreopoulos B."/>
            <person name="Baker S."/>
            <person name="Barry K."/>
            <person name="Bills G."/>
            <person name="Bluhm B."/>
            <person name="Cannon C."/>
            <person name="Castanera R."/>
            <person name="Culley D."/>
            <person name="Daum C."/>
            <person name="Ezra D."/>
            <person name="Gonzalez J."/>
            <person name="Henrissat B."/>
            <person name="Kuo A."/>
            <person name="Liang C."/>
            <person name="Lipzen A."/>
            <person name="Lutzoni F."/>
            <person name="Magnuson J."/>
            <person name="Mondo S."/>
            <person name="Nolan M."/>
            <person name="Ohm R."/>
            <person name="Pangilinan J."/>
            <person name="Park H.-J."/>
            <person name="Ramirez L."/>
            <person name="Alfaro M."/>
            <person name="Sun H."/>
            <person name="Tritt A."/>
            <person name="Yoshinaga Y."/>
            <person name="Zwiers L.-H."/>
            <person name="Turgeon B."/>
            <person name="Goodwin S."/>
            <person name="Spatafora J."/>
            <person name="Crous P."/>
            <person name="Grigoriev I."/>
        </authorList>
    </citation>
    <scope>NUCLEOTIDE SEQUENCE</scope>
    <source>
        <strain evidence="2">CBS 101060</strain>
    </source>
</reference>
<organism evidence="2 3">
    <name type="scientific">Patellaria atrata CBS 101060</name>
    <dbReference type="NCBI Taxonomy" id="1346257"/>
    <lineage>
        <taxon>Eukaryota</taxon>
        <taxon>Fungi</taxon>
        <taxon>Dikarya</taxon>
        <taxon>Ascomycota</taxon>
        <taxon>Pezizomycotina</taxon>
        <taxon>Dothideomycetes</taxon>
        <taxon>Dothideomycetes incertae sedis</taxon>
        <taxon>Patellariales</taxon>
        <taxon>Patellariaceae</taxon>
        <taxon>Patellaria</taxon>
    </lineage>
</organism>
<dbReference type="Proteomes" id="UP000799429">
    <property type="component" value="Unassembled WGS sequence"/>
</dbReference>
<evidence type="ECO:0000313" key="3">
    <source>
        <dbReference type="Proteomes" id="UP000799429"/>
    </source>
</evidence>
<dbReference type="EMBL" id="MU006090">
    <property type="protein sequence ID" value="KAF2842474.1"/>
    <property type="molecule type" value="Genomic_DNA"/>
</dbReference>
<dbReference type="PANTHER" id="PTHR39599">
    <property type="entry name" value="GPI-ANCHORED PROTEIN (EUROFUNG)-RELATED-RELATED"/>
    <property type="match status" value="1"/>
</dbReference>
<dbReference type="AlphaFoldDB" id="A0A9P4VW90"/>
<keyword evidence="1" id="KW-0732">Signal</keyword>
<keyword evidence="3" id="KW-1185">Reference proteome</keyword>
<feature type="signal peptide" evidence="1">
    <location>
        <begin position="1"/>
        <end position="18"/>
    </location>
</feature>
<accession>A0A9P4VW90</accession>
<evidence type="ECO:0008006" key="4">
    <source>
        <dbReference type="Google" id="ProtNLM"/>
    </source>
</evidence>
<evidence type="ECO:0000313" key="2">
    <source>
        <dbReference type="EMBL" id="KAF2842474.1"/>
    </source>
</evidence>
<comment type="caution">
    <text evidence="2">The sequence shown here is derived from an EMBL/GenBank/DDBJ whole genome shotgun (WGS) entry which is preliminary data.</text>
</comment>
<evidence type="ECO:0000256" key="1">
    <source>
        <dbReference type="SAM" id="SignalP"/>
    </source>
</evidence>